<sequence length="86" mass="9755">MEKHTIVWRGVTVEITYTPEEFSVVDHIVLRTDGKTPLPVSDTGFRSHYVPVGMVAEYGGAVAFVTEWLDHEAKRVRWHGAQLSLF</sequence>
<evidence type="ECO:0000313" key="1">
    <source>
        <dbReference type="EMBL" id="KEO54653.1"/>
    </source>
</evidence>
<dbReference type="RefSeq" id="WP_038074685.1">
    <property type="nucleotide sequence ID" value="NZ_AUND01000010.1"/>
</dbReference>
<dbReference type="EMBL" id="AUND01000010">
    <property type="protein sequence ID" value="KEO54653.1"/>
    <property type="molecule type" value="Genomic_DNA"/>
</dbReference>
<dbReference type="Proteomes" id="UP000027432">
    <property type="component" value="Unassembled WGS sequence"/>
</dbReference>
<keyword evidence="2" id="KW-1185">Reference proteome</keyword>
<organism evidence="1 2">
    <name type="scientific">Thioclava pacifica DSM 10166</name>
    <dbReference type="NCBI Taxonomy" id="1353537"/>
    <lineage>
        <taxon>Bacteria</taxon>
        <taxon>Pseudomonadati</taxon>
        <taxon>Pseudomonadota</taxon>
        <taxon>Alphaproteobacteria</taxon>
        <taxon>Rhodobacterales</taxon>
        <taxon>Paracoccaceae</taxon>
        <taxon>Thioclava</taxon>
    </lineage>
</organism>
<gene>
    <name evidence="1" type="ORF">TP2_17440</name>
</gene>
<protein>
    <submittedName>
        <fullName evidence="1">Uncharacterized protein</fullName>
    </submittedName>
</protein>
<comment type="caution">
    <text evidence="1">The sequence shown here is derived from an EMBL/GenBank/DDBJ whole genome shotgun (WGS) entry which is preliminary data.</text>
</comment>
<dbReference type="eggNOG" id="ENOG5033D12">
    <property type="taxonomic scope" value="Bacteria"/>
</dbReference>
<dbReference type="AlphaFoldDB" id="A0A074JGH1"/>
<reference evidence="1 2" key="1">
    <citation type="submission" date="2013-07" db="EMBL/GenBank/DDBJ databases">
        <title>Thioclava pacifica DSM 10166 Genome Sequencing.</title>
        <authorList>
            <person name="Lai Q."/>
            <person name="Shao Z."/>
        </authorList>
    </citation>
    <scope>NUCLEOTIDE SEQUENCE [LARGE SCALE GENOMIC DNA]</scope>
    <source>
        <strain evidence="1 2">DSM 10166</strain>
    </source>
</reference>
<accession>A0A074JGH1</accession>
<proteinExistence type="predicted"/>
<name>A0A074JGH1_9RHOB</name>
<evidence type="ECO:0000313" key="2">
    <source>
        <dbReference type="Proteomes" id="UP000027432"/>
    </source>
</evidence>
<dbReference type="STRING" id="1353537.TP2_17440"/>